<comment type="caution">
    <text evidence="1">The sequence shown here is derived from an EMBL/GenBank/DDBJ whole genome shotgun (WGS) entry which is preliminary data.</text>
</comment>
<dbReference type="PATRIC" id="fig|1339315.3.peg.2779"/>
<protein>
    <recommendedName>
        <fullName evidence="3">MmcQ/YjbR family DNA-binding protein</fullName>
    </recommendedName>
</protein>
<organism evidence="1 2">
    <name type="scientific">Bacteroides fragilis str. 3988T(B)14</name>
    <dbReference type="NCBI Taxonomy" id="1339315"/>
    <lineage>
        <taxon>Bacteria</taxon>
        <taxon>Pseudomonadati</taxon>
        <taxon>Bacteroidota</taxon>
        <taxon>Bacteroidia</taxon>
        <taxon>Bacteroidales</taxon>
        <taxon>Bacteroidaceae</taxon>
        <taxon>Bacteroides</taxon>
    </lineage>
</organism>
<dbReference type="RefSeq" id="WP_005793741.1">
    <property type="nucleotide sequence ID" value="NZ_JGCY01000314.1"/>
</dbReference>
<dbReference type="PANTHER" id="PTHR35145:SF1">
    <property type="entry name" value="CYTOPLASMIC PROTEIN"/>
    <property type="match status" value="1"/>
</dbReference>
<gene>
    <name evidence="1" type="ORF">M124_2044</name>
</gene>
<dbReference type="EMBL" id="JGCY01000314">
    <property type="protein sequence ID" value="EXY74169.1"/>
    <property type="molecule type" value="Genomic_DNA"/>
</dbReference>
<dbReference type="Proteomes" id="UP000020529">
    <property type="component" value="Unassembled WGS sequence"/>
</dbReference>
<evidence type="ECO:0000313" key="2">
    <source>
        <dbReference type="Proteomes" id="UP000020529"/>
    </source>
</evidence>
<dbReference type="GeneID" id="60370109"/>
<evidence type="ECO:0000313" key="1">
    <source>
        <dbReference type="EMBL" id="EXY74169.1"/>
    </source>
</evidence>
<dbReference type="SUPFAM" id="SSF142906">
    <property type="entry name" value="YjbR-like"/>
    <property type="match status" value="1"/>
</dbReference>
<dbReference type="AlphaFoldDB" id="A0A015SPP1"/>
<reference evidence="1 2" key="1">
    <citation type="submission" date="2014-02" db="EMBL/GenBank/DDBJ databases">
        <authorList>
            <person name="Sears C."/>
            <person name="Carroll K."/>
            <person name="Sack B.R."/>
            <person name="Qadri F."/>
            <person name="Myers L.L."/>
            <person name="Chung G.-T."/>
            <person name="Escheverria P."/>
            <person name="Fraser C.M."/>
            <person name="Sadzewicz L."/>
            <person name="Shefchek K.A."/>
            <person name="Tallon L."/>
            <person name="Das S.P."/>
            <person name="Daugherty S."/>
            <person name="Mongodin E.F."/>
        </authorList>
    </citation>
    <scope>NUCLEOTIDE SEQUENCE [LARGE SCALE GENOMIC DNA]</scope>
    <source>
        <strain evidence="2">3988T(B)14</strain>
    </source>
</reference>
<name>A0A015SPP1_BACFG</name>
<dbReference type="InterPro" id="IPR058532">
    <property type="entry name" value="YjbR/MT2646/Rv2570-like"/>
</dbReference>
<dbReference type="Gene3D" id="3.90.1150.30">
    <property type="match status" value="1"/>
</dbReference>
<sequence length="124" mass="14870">MNIEEFREYCLSFKGVHDRMPFKKATSEYDRDLLVFYVMDKWFCFVNIDAFDFCNIKCNAGQIEDLLDKYEGVQPGYHMNKKHWISVYFDKDVPDKMIKDLVKQSYEIVVSSLARREREILQAM</sequence>
<dbReference type="Pfam" id="PF04237">
    <property type="entry name" value="YjbR"/>
    <property type="match status" value="1"/>
</dbReference>
<evidence type="ECO:0008006" key="3">
    <source>
        <dbReference type="Google" id="ProtNLM"/>
    </source>
</evidence>
<dbReference type="PANTHER" id="PTHR35145">
    <property type="entry name" value="CYTOPLASMIC PROTEIN-RELATED"/>
    <property type="match status" value="1"/>
</dbReference>
<dbReference type="InterPro" id="IPR038056">
    <property type="entry name" value="YjbR-like_sf"/>
</dbReference>
<dbReference type="InterPro" id="IPR007351">
    <property type="entry name" value="YjbR"/>
</dbReference>
<proteinExistence type="predicted"/>
<accession>A0A015SPP1</accession>